<proteinExistence type="predicted"/>
<comment type="caution">
    <text evidence="4">The sequence shown here is derived from an EMBL/GenBank/DDBJ whole genome shotgun (WGS) entry which is preliminary data.</text>
</comment>
<organism evidence="4 5">
    <name type="scientific">Amycolatopsis thailandensis</name>
    <dbReference type="NCBI Taxonomy" id="589330"/>
    <lineage>
        <taxon>Bacteria</taxon>
        <taxon>Bacillati</taxon>
        <taxon>Actinomycetota</taxon>
        <taxon>Actinomycetes</taxon>
        <taxon>Pseudonocardiales</taxon>
        <taxon>Pseudonocardiaceae</taxon>
        <taxon>Amycolatopsis</taxon>
    </lineage>
</organism>
<dbReference type="Gene3D" id="3.30.450.40">
    <property type="match status" value="1"/>
</dbReference>
<dbReference type="PROSITE" id="PS50921">
    <property type="entry name" value="ANTAR"/>
    <property type="match status" value="1"/>
</dbReference>
<name>A0A229SF51_9PSEU</name>
<dbReference type="SUPFAM" id="SSF55781">
    <property type="entry name" value="GAF domain-like"/>
    <property type="match status" value="1"/>
</dbReference>
<dbReference type="InterPro" id="IPR036388">
    <property type="entry name" value="WH-like_DNA-bd_sf"/>
</dbReference>
<evidence type="ECO:0000259" key="3">
    <source>
        <dbReference type="PROSITE" id="PS50921"/>
    </source>
</evidence>
<accession>A0A229SF51</accession>
<dbReference type="Pfam" id="PF13185">
    <property type="entry name" value="GAF_2"/>
    <property type="match status" value="1"/>
</dbReference>
<dbReference type="RefSeq" id="WP_093933001.1">
    <property type="nucleotide sequence ID" value="NZ_NMQT01000022.1"/>
</dbReference>
<keyword evidence="2" id="KW-0804">Transcription</keyword>
<dbReference type="InterPro" id="IPR005561">
    <property type="entry name" value="ANTAR"/>
</dbReference>
<dbReference type="GO" id="GO:0003723">
    <property type="term" value="F:RNA binding"/>
    <property type="evidence" value="ECO:0007669"/>
    <property type="project" value="InterPro"/>
</dbReference>
<reference evidence="4 5" key="1">
    <citation type="submission" date="2017-07" db="EMBL/GenBank/DDBJ databases">
        <title>Amycolatopsis thailandensis Genome sequencing and assembly.</title>
        <authorList>
            <person name="Kaur N."/>
            <person name="Mayilraj S."/>
        </authorList>
    </citation>
    <scope>NUCLEOTIDE SEQUENCE [LARGE SCALE GENOMIC DNA]</scope>
    <source>
        <strain evidence="4 5">JCM 16380</strain>
    </source>
</reference>
<keyword evidence="5" id="KW-1185">Reference proteome</keyword>
<dbReference type="EMBL" id="NMQT01000022">
    <property type="protein sequence ID" value="OXM57557.1"/>
    <property type="molecule type" value="Genomic_DNA"/>
</dbReference>
<dbReference type="SMART" id="SM00065">
    <property type="entry name" value="GAF"/>
    <property type="match status" value="1"/>
</dbReference>
<sequence>MRNESSVNGHLDEVNAALAALTEALETEAGDEELLDAVCAQAVRAIPGADLASVTAIHTGSPRTAASTDDRAVEIDRVQYALGDGPCLEAARSGEIVRLSVSTADRAWPDFATTARKLGVGSYLAAPLHIDETLSGALNLFGFGDHGFRDSDSELLKLYTTVVSSGLRTARRYRDTRRLALQLEDAMRTRGVIEQAKGILMAVHKVSADEAFRLLVTESQHNNTKLHEVASRFVRSVTAGIPADRSIETG</sequence>
<evidence type="ECO:0000256" key="1">
    <source>
        <dbReference type="ARBA" id="ARBA00023015"/>
    </source>
</evidence>
<dbReference type="InterPro" id="IPR029016">
    <property type="entry name" value="GAF-like_dom_sf"/>
</dbReference>
<gene>
    <name evidence="4" type="ORF">CFP71_06960</name>
</gene>
<dbReference type="Proteomes" id="UP000215223">
    <property type="component" value="Unassembled WGS sequence"/>
</dbReference>
<dbReference type="Gene3D" id="1.10.10.10">
    <property type="entry name" value="Winged helix-like DNA-binding domain superfamily/Winged helix DNA-binding domain"/>
    <property type="match status" value="1"/>
</dbReference>
<dbReference type="PIRSF" id="PIRSF036625">
    <property type="entry name" value="GAF_ANTAR"/>
    <property type="match status" value="1"/>
</dbReference>
<dbReference type="InterPro" id="IPR003018">
    <property type="entry name" value="GAF"/>
</dbReference>
<feature type="domain" description="ANTAR" evidence="3">
    <location>
        <begin position="173"/>
        <end position="234"/>
    </location>
</feature>
<evidence type="ECO:0000313" key="5">
    <source>
        <dbReference type="Proteomes" id="UP000215223"/>
    </source>
</evidence>
<dbReference type="AlphaFoldDB" id="A0A229SF51"/>
<keyword evidence="1" id="KW-0805">Transcription regulation</keyword>
<evidence type="ECO:0000313" key="4">
    <source>
        <dbReference type="EMBL" id="OXM57557.1"/>
    </source>
</evidence>
<dbReference type="Pfam" id="PF03861">
    <property type="entry name" value="ANTAR"/>
    <property type="match status" value="1"/>
</dbReference>
<evidence type="ECO:0000256" key="2">
    <source>
        <dbReference type="ARBA" id="ARBA00023163"/>
    </source>
</evidence>
<dbReference type="OrthoDB" id="4929862at2"/>
<dbReference type="SMART" id="SM01012">
    <property type="entry name" value="ANTAR"/>
    <property type="match status" value="1"/>
</dbReference>
<dbReference type="InterPro" id="IPR012074">
    <property type="entry name" value="GAF_ANTAR"/>
</dbReference>
<protein>
    <submittedName>
        <fullName evidence="4">Transcriptional regulator</fullName>
    </submittedName>
</protein>